<gene>
    <name evidence="5" type="primary">CASC1</name>
    <name evidence="5" type="ORF">AV530_008883</name>
</gene>
<proteinExistence type="inferred from homology"/>
<sequence>MYSNNIDTHFLFIANIKSGGKSKVSKAEQLRLQKEEEERRLKEEGDCSFFSCVGQILCYLLLEVTFLLEPYSFLQLFLLAYEVIKLKGYTNWAIGLSVADLCETMLKNLYRVHSVSTLLKDQERRESELAELHSLEQKFLSAQQWKRDYRAYTKWEHYLSCDGNPDPTVLQEINTFMSLWRDDQNEDIQLVMKKGEQVLNLIEKLQFLLLDTPLNEITEKETVQYQESILELQNLLHQKYNGATDHLLKSGNMHEDADSGNMQAVIKDKNVTLCIWANLKKKVRFKNHVFYDAKHGFDLSKSLAVNSVAVRILHTHYDHVSPLWLQCQSVPKLEVLDSQELTQHSKNNVEEPEEEKKKAKEQPNMPAEGETCSDRRKSAISFKENSDSPAGINETTEEEIRRKSETLDIPSQVQDPLLWEETNEKEGTNGKEETITDENIVDLQQFVPVGGVYHIDVLRLPPQVKQINDWSMVELLDVGLEAYPYPPEEAEDAAQPLIKITLGLSDSVMYFEDPVIARWDPAGQQWRTDGISNITHETQERTVTFAMSAFYTVALLQDAHLNMPYQAWELRPTGVDEAVLVVAAVFATIRIHIKGNQCMLSSVVVEKKNVLSHITGKWISPVDLRALLKKAGVNIFPGEYSHKYVSVSQKAPLAEVRAYQQMALVASAFAFAWSKWNLEAGQEQVVFKVSEHLKADSVSDNDWSLYLFNGQKAQKLKITETSEAFSEELEEDSEFHSTLLHMLKDFASQEAIDKVETANFLFIDVVYQLLLATRVLTYS</sequence>
<dbReference type="GO" id="GO:0016616">
    <property type="term" value="F:oxidoreductase activity, acting on the CH-OH group of donors, NAD or NADP as acceptor"/>
    <property type="evidence" value="ECO:0007669"/>
    <property type="project" value="InterPro"/>
</dbReference>
<dbReference type="GO" id="GO:0005930">
    <property type="term" value="C:axoneme"/>
    <property type="evidence" value="ECO:0007669"/>
    <property type="project" value="TreeGrafter"/>
</dbReference>
<dbReference type="Pfam" id="PF15927">
    <property type="entry name" value="Casc1_N"/>
    <property type="match status" value="1"/>
</dbReference>
<evidence type="ECO:0000313" key="5">
    <source>
        <dbReference type="EMBL" id="OPJ70624.1"/>
    </source>
</evidence>
<evidence type="ECO:0000256" key="1">
    <source>
        <dbReference type="ARBA" id="ARBA00024332"/>
    </source>
</evidence>
<dbReference type="AlphaFoldDB" id="A0A1V4JEY5"/>
<comment type="similarity">
    <text evidence="1">Belongs to the DNAI7 family.</text>
</comment>
<dbReference type="PANTHER" id="PTHR20929:SF11">
    <property type="entry name" value="DYNEIN AXONEMAL INTERMEDIATE CHAIN 7"/>
    <property type="match status" value="1"/>
</dbReference>
<dbReference type="InterPro" id="IPR015955">
    <property type="entry name" value="Lactate_DH/Glyco_Ohase_4_C"/>
</dbReference>
<organism evidence="5 6">
    <name type="scientific">Patagioenas fasciata monilis</name>
    <dbReference type="NCBI Taxonomy" id="372326"/>
    <lineage>
        <taxon>Eukaryota</taxon>
        <taxon>Metazoa</taxon>
        <taxon>Chordata</taxon>
        <taxon>Craniata</taxon>
        <taxon>Vertebrata</taxon>
        <taxon>Euteleostomi</taxon>
        <taxon>Archelosauria</taxon>
        <taxon>Archosauria</taxon>
        <taxon>Dinosauria</taxon>
        <taxon>Saurischia</taxon>
        <taxon>Theropoda</taxon>
        <taxon>Coelurosauria</taxon>
        <taxon>Aves</taxon>
        <taxon>Neognathae</taxon>
        <taxon>Neoaves</taxon>
        <taxon>Columbimorphae</taxon>
        <taxon>Columbiformes</taxon>
        <taxon>Columbidae</taxon>
        <taxon>Patagioenas</taxon>
    </lineage>
</organism>
<feature type="region of interest" description="Disordered" evidence="3">
    <location>
        <begin position="341"/>
        <end position="430"/>
    </location>
</feature>
<dbReference type="SUPFAM" id="SSF56327">
    <property type="entry name" value="LDH C-terminal domain-like"/>
    <property type="match status" value="1"/>
</dbReference>
<dbReference type="GO" id="GO:0008017">
    <property type="term" value="F:microtubule binding"/>
    <property type="evidence" value="ECO:0007669"/>
    <property type="project" value="TreeGrafter"/>
</dbReference>
<dbReference type="PANTHER" id="PTHR20929">
    <property type="entry name" value="LUNG ADENOMA SUSCEPTIBILITY 1-RELATED"/>
    <property type="match status" value="1"/>
</dbReference>
<feature type="domain" description="IC97/Casc1 N-terminal" evidence="4">
    <location>
        <begin position="118"/>
        <end position="284"/>
    </location>
</feature>
<evidence type="ECO:0000313" key="6">
    <source>
        <dbReference type="Proteomes" id="UP000190648"/>
    </source>
</evidence>
<name>A0A1V4JEY5_PATFA</name>
<dbReference type="PRINTS" id="PR02043">
    <property type="entry name" value="CANCERSCCP1"/>
</dbReference>
<keyword evidence="6" id="KW-1185">Reference proteome</keyword>
<evidence type="ECO:0000256" key="3">
    <source>
        <dbReference type="SAM" id="MobiDB-lite"/>
    </source>
</evidence>
<reference evidence="5 6" key="1">
    <citation type="submission" date="2016-02" db="EMBL/GenBank/DDBJ databases">
        <title>Band-tailed pigeon sequencing and assembly.</title>
        <authorList>
            <person name="Soares A.E."/>
            <person name="Novak B.J."/>
            <person name="Rice E.S."/>
            <person name="O'Connell B."/>
            <person name="Chang D."/>
            <person name="Weber S."/>
            <person name="Shapiro B."/>
        </authorList>
    </citation>
    <scope>NUCLEOTIDE SEQUENCE [LARGE SCALE GENOMIC DNA]</scope>
    <source>
        <strain evidence="5">BTP2013</strain>
        <tissue evidence="5">Blood</tissue>
    </source>
</reference>
<dbReference type="EMBL" id="LSYS01007836">
    <property type="protein sequence ID" value="OPJ70624.1"/>
    <property type="molecule type" value="Genomic_DNA"/>
</dbReference>
<dbReference type="GO" id="GO:0048487">
    <property type="term" value="F:beta-tubulin binding"/>
    <property type="evidence" value="ECO:0007669"/>
    <property type="project" value="TreeGrafter"/>
</dbReference>
<dbReference type="Proteomes" id="UP000190648">
    <property type="component" value="Unassembled WGS sequence"/>
</dbReference>
<dbReference type="OrthoDB" id="297923at2759"/>
<comment type="caution">
    <text evidence="5">The sequence shown here is derived from an EMBL/GenBank/DDBJ whole genome shotgun (WGS) entry which is preliminary data.</text>
</comment>
<evidence type="ECO:0000259" key="4">
    <source>
        <dbReference type="Pfam" id="PF15927"/>
    </source>
</evidence>
<dbReference type="STRING" id="372326.A0A1V4JEY5"/>
<dbReference type="InterPro" id="IPR023247">
    <property type="entry name" value="IC97/Dnai7-like"/>
</dbReference>
<dbReference type="InterPro" id="IPR031826">
    <property type="entry name" value="IC97/Casc1_N"/>
</dbReference>
<protein>
    <recommendedName>
        <fullName evidence="2">Dynein axonemal intermediate chain 7</fullName>
    </recommendedName>
</protein>
<dbReference type="Gene3D" id="3.90.110.10">
    <property type="entry name" value="Lactate dehydrogenase/glycoside hydrolase, family 4, C-terminal"/>
    <property type="match status" value="1"/>
</dbReference>
<evidence type="ECO:0000256" key="2">
    <source>
        <dbReference type="ARBA" id="ARBA00024414"/>
    </source>
</evidence>
<accession>A0A1V4JEY5</accession>